<comment type="catalytic activity">
    <reaction evidence="1 10">
        <text>Transfers a segment of a (1-&gt;4)-alpha-D-glucan chain to a primary hydroxy group in a similar glucan chain.</text>
        <dbReference type="EC" id="2.4.1.18"/>
    </reaction>
</comment>
<dbReference type="SUPFAM" id="SSF51445">
    <property type="entry name" value="(Trans)glycosidases"/>
    <property type="match status" value="1"/>
</dbReference>
<dbReference type="GO" id="GO:0005829">
    <property type="term" value="C:cytosol"/>
    <property type="evidence" value="ECO:0007669"/>
    <property type="project" value="TreeGrafter"/>
</dbReference>
<dbReference type="InterPro" id="IPR037439">
    <property type="entry name" value="Branching_enzy"/>
</dbReference>
<proteinExistence type="inferred from homology"/>
<dbReference type="EMBL" id="BOSE01000001">
    <property type="protein sequence ID" value="GIP15295.1"/>
    <property type="molecule type" value="Genomic_DNA"/>
</dbReference>
<dbReference type="InterPro" id="IPR006048">
    <property type="entry name" value="A-amylase/branching_C"/>
</dbReference>
<keyword evidence="6 10" id="KW-0328">Glycosyltransferase</keyword>
<dbReference type="Pfam" id="PF02806">
    <property type="entry name" value="Alpha-amylase_C"/>
    <property type="match status" value="1"/>
</dbReference>
<evidence type="ECO:0000256" key="1">
    <source>
        <dbReference type="ARBA" id="ARBA00000826"/>
    </source>
</evidence>
<dbReference type="FunFam" id="3.20.20.80:FF:000003">
    <property type="entry name" value="1,4-alpha-glucan branching enzyme GlgB"/>
    <property type="match status" value="1"/>
</dbReference>
<dbReference type="Pfam" id="PF00128">
    <property type="entry name" value="Alpha-amylase"/>
    <property type="match status" value="1"/>
</dbReference>
<evidence type="ECO:0000256" key="6">
    <source>
        <dbReference type="ARBA" id="ARBA00022676"/>
    </source>
</evidence>
<dbReference type="InterPro" id="IPR014756">
    <property type="entry name" value="Ig_E-set"/>
</dbReference>
<feature type="active site" description="Nucleophile" evidence="10 11">
    <location>
        <position position="311"/>
    </location>
</feature>
<keyword evidence="7 10" id="KW-0808">Transferase</keyword>
<gene>
    <name evidence="10 13" type="primary">glgB</name>
    <name evidence="13" type="ORF">J40TS1_09370</name>
</gene>
<dbReference type="PANTHER" id="PTHR43651">
    <property type="entry name" value="1,4-ALPHA-GLUCAN-BRANCHING ENZYME"/>
    <property type="match status" value="1"/>
</dbReference>
<dbReference type="SUPFAM" id="SSF81296">
    <property type="entry name" value="E set domains"/>
    <property type="match status" value="1"/>
</dbReference>
<feature type="active site" description="Proton donor" evidence="10 11">
    <location>
        <position position="364"/>
    </location>
</feature>
<dbReference type="Gene3D" id="3.20.20.80">
    <property type="entry name" value="Glycosidases"/>
    <property type="match status" value="1"/>
</dbReference>
<dbReference type="HAMAP" id="MF_00685">
    <property type="entry name" value="GlgB"/>
    <property type="match status" value="1"/>
</dbReference>
<evidence type="ECO:0000256" key="7">
    <source>
        <dbReference type="ARBA" id="ARBA00022679"/>
    </source>
</evidence>
<evidence type="ECO:0000256" key="10">
    <source>
        <dbReference type="HAMAP-Rule" id="MF_00685"/>
    </source>
</evidence>
<dbReference type="InterPro" id="IPR006407">
    <property type="entry name" value="GlgB"/>
</dbReference>
<evidence type="ECO:0000256" key="2">
    <source>
        <dbReference type="ARBA" id="ARBA00002953"/>
    </source>
</evidence>
<reference evidence="13" key="1">
    <citation type="submission" date="2021-03" db="EMBL/GenBank/DDBJ databases">
        <title>Antimicrobial resistance genes in bacteria isolated from Japanese honey, and their potential for conferring macrolide and lincosamide resistance in the American foulbrood pathogen Paenibacillus larvae.</title>
        <authorList>
            <person name="Okamoto M."/>
            <person name="Kumagai M."/>
            <person name="Kanamori H."/>
            <person name="Takamatsu D."/>
        </authorList>
    </citation>
    <scope>NUCLEOTIDE SEQUENCE</scope>
    <source>
        <strain evidence="13">J40TS1</strain>
    </source>
</reference>
<dbReference type="Proteomes" id="UP000683139">
    <property type="component" value="Unassembled WGS sequence"/>
</dbReference>
<organism evidence="13 14">
    <name type="scientific">Paenibacillus montaniterrae</name>
    <dbReference type="NCBI Taxonomy" id="429341"/>
    <lineage>
        <taxon>Bacteria</taxon>
        <taxon>Bacillati</taxon>
        <taxon>Bacillota</taxon>
        <taxon>Bacilli</taxon>
        <taxon>Bacillales</taxon>
        <taxon>Paenibacillaceae</taxon>
        <taxon>Paenibacillus</taxon>
    </lineage>
</organism>
<dbReference type="GO" id="GO:0005978">
    <property type="term" value="P:glycogen biosynthetic process"/>
    <property type="evidence" value="ECO:0007669"/>
    <property type="project" value="UniProtKB-UniRule"/>
</dbReference>
<dbReference type="RefSeq" id="WP_213513516.1">
    <property type="nucleotide sequence ID" value="NZ_BOSE01000001.1"/>
</dbReference>
<evidence type="ECO:0000259" key="12">
    <source>
        <dbReference type="SMART" id="SM00642"/>
    </source>
</evidence>
<keyword evidence="8 10" id="KW-0320">Glycogen biosynthesis</keyword>
<protein>
    <recommendedName>
        <fullName evidence="10">1,4-alpha-glucan branching enzyme GlgB</fullName>
        <ecNumber evidence="10">2.4.1.18</ecNumber>
    </recommendedName>
    <alternativeName>
        <fullName evidence="10">1,4-alpha-D-glucan:1,4-alpha-D-glucan 6-glucosyl-transferase</fullName>
    </alternativeName>
    <alternativeName>
        <fullName evidence="10">Alpha-(1-&gt;4)-glucan branching enzyme</fullName>
    </alternativeName>
    <alternativeName>
        <fullName evidence="10">Glycogen branching enzyme</fullName>
        <shortName evidence="10">BE</shortName>
    </alternativeName>
</protein>
<evidence type="ECO:0000256" key="11">
    <source>
        <dbReference type="PIRSR" id="PIRSR000463-1"/>
    </source>
</evidence>
<dbReference type="NCBIfam" id="NF008967">
    <property type="entry name" value="PRK12313.1"/>
    <property type="match status" value="1"/>
</dbReference>
<dbReference type="GO" id="GO:0003844">
    <property type="term" value="F:1,4-alpha-glucan branching enzyme activity"/>
    <property type="evidence" value="ECO:0007669"/>
    <property type="project" value="UniProtKB-UniRule"/>
</dbReference>
<evidence type="ECO:0000256" key="4">
    <source>
        <dbReference type="ARBA" id="ARBA00009000"/>
    </source>
</evidence>
<dbReference type="Gene3D" id="2.60.40.10">
    <property type="entry name" value="Immunoglobulins"/>
    <property type="match status" value="1"/>
</dbReference>
<dbReference type="SMART" id="SM00642">
    <property type="entry name" value="Aamy"/>
    <property type="match status" value="1"/>
</dbReference>
<dbReference type="GO" id="GO:0004553">
    <property type="term" value="F:hydrolase activity, hydrolyzing O-glycosyl compounds"/>
    <property type="evidence" value="ECO:0007669"/>
    <property type="project" value="InterPro"/>
</dbReference>
<keyword evidence="9 10" id="KW-0119">Carbohydrate metabolism</keyword>
<dbReference type="InterPro" id="IPR017853">
    <property type="entry name" value="GH"/>
</dbReference>
<dbReference type="InterPro" id="IPR013780">
    <property type="entry name" value="Glyco_hydro_b"/>
</dbReference>
<dbReference type="AlphaFoldDB" id="A0A919YLB0"/>
<evidence type="ECO:0000256" key="3">
    <source>
        <dbReference type="ARBA" id="ARBA00004964"/>
    </source>
</evidence>
<accession>A0A919YLB0</accession>
<sequence length="643" mass="74239">MKKSYWGIKLQDLFLFNCGSSHHSYRFMGAHPLKWRGKQGVRFAVWAPTAQAVSVVGDFNGWNSAGASLERAGETGIFVGFIEGLEQGALYKYRIVSSEDEVLLKSDPYAFYSERRPNTASIVYGLPEFEWSDAAWYSSRQKIPSYERPLLIYEAHAGSWKIKGKEDYYTYAELANMLVPYVVEWGYTHIEFLPLMEHPLDQSWGYQVTGFYSPTSRYGSPEQLKQLINECHMQGIGVILDWVPGHFCKDEHGLRRFDGSPLYEGADWKRAELPLWGTLSFDYARSEVRSFLISNAIYWLEQFHFDGLRVDAVATIIDLHMDKPPELHTLNADGGHINLHAIAFLKALNETVFHYYPNLLMLAEDSSSYASVTKPTYMGGLGFNYKWNMGWMNDMLRYMALSPADRTQQHHLLTFSIWYAFSENFVLPLSHDEVVHGKRSLLNKMWGSYEQKFAQLRMFYGYWIAHPGKKLLFMGGEWGQFDEWKDQDMLDWDVLQYDSHQSMHQYVKKLNHMYRNQPILWENDFDPACFQWIDVNNSEQSQISFIRRSKSGLLLAIVNFSGNDYSHYRIGAPEYGIYSLLMHSNEVEHGGTATAVTREIHSEEIPMHGQAFSISLELPPFTFMLFSFTAKDIEPRGDDVDGS</sequence>
<evidence type="ECO:0000256" key="8">
    <source>
        <dbReference type="ARBA" id="ARBA00023056"/>
    </source>
</evidence>
<dbReference type="InterPro" id="IPR013783">
    <property type="entry name" value="Ig-like_fold"/>
</dbReference>
<dbReference type="InterPro" id="IPR044143">
    <property type="entry name" value="GlgB_N_E_set_prok"/>
</dbReference>
<dbReference type="EC" id="2.4.1.18" evidence="10"/>
<dbReference type="CDD" id="cd11322">
    <property type="entry name" value="AmyAc_Glg_BE"/>
    <property type="match status" value="1"/>
</dbReference>
<dbReference type="NCBIfam" id="NF003811">
    <property type="entry name" value="PRK05402.1"/>
    <property type="match status" value="1"/>
</dbReference>
<dbReference type="PANTHER" id="PTHR43651:SF3">
    <property type="entry name" value="1,4-ALPHA-GLUCAN-BRANCHING ENZYME"/>
    <property type="match status" value="1"/>
</dbReference>
<name>A0A919YLB0_9BACL</name>
<evidence type="ECO:0000256" key="9">
    <source>
        <dbReference type="ARBA" id="ARBA00023277"/>
    </source>
</evidence>
<dbReference type="InterPro" id="IPR006047">
    <property type="entry name" value="GH13_cat_dom"/>
</dbReference>
<dbReference type="NCBIfam" id="TIGR01515">
    <property type="entry name" value="branching_enzym"/>
    <property type="match status" value="1"/>
</dbReference>
<dbReference type="SUPFAM" id="SSF51011">
    <property type="entry name" value="Glycosyl hydrolase domain"/>
    <property type="match status" value="1"/>
</dbReference>
<comment type="similarity">
    <text evidence="4 10">Belongs to the glycosyl hydrolase 13 family. GlgB subfamily.</text>
</comment>
<feature type="domain" description="Glycosyl hydrolase family 13 catalytic" evidence="12">
    <location>
        <begin position="154"/>
        <end position="514"/>
    </location>
</feature>
<evidence type="ECO:0000313" key="13">
    <source>
        <dbReference type="EMBL" id="GIP15295.1"/>
    </source>
</evidence>
<comment type="function">
    <text evidence="2 10">Catalyzes the formation of the alpha-1,6-glucosidic linkages in glycogen by scission of a 1,4-alpha-linked oligosaccharide from growing alpha-1,4-glucan chains and the subsequent attachment of the oligosaccharide to the alpha-1,6 position.</text>
</comment>
<evidence type="ECO:0000313" key="14">
    <source>
        <dbReference type="Proteomes" id="UP000683139"/>
    </source>
</evidence>
<dbReference type="CDD" id="cd02855">
    <property type="entry name" value="E_set_GBE_prok_N"/>
    <property type="match status" value="1"/>
</dbReference>
<dbReference type="InterPro" id="IPR004193">
    <property type="entry name" value="Glyco_hydro_13_N"/>
</dbReference>
<keyword evidence="14" id="KW-1185">Reference proteome</keyword>
<comment type="subunit">
    <text evidence="10">Monomer.</text>
</comment>
<keyword evidence="5 10" id="KW-0321">Glycogen metabolism</keyword>
<dbReference type="PIRSF" id="PIRSF000463">
    <property type="entry name" value="GlgB"/>
    <property type="match status" value="1"/>
</dbReference>
<dbReference type="Gene3D" id="2.60.40.1180">
    <property type="entry name" value="Golgi alpha-mannosidase II"/>
    <property type="match status" value="1"/>
</dbReference>
<comment type="caution">
    <text evidence="13">The sequence shown here is derived from an EMBL/GenBank/DDBJ whole genome shotgun (WGS) entry which is preliminary data.</text>
</comment>
<comment type="pathway">
    <text evidence="3 10">Glycan biosynthesis; glycogen biosynthesis.</text>
</comment>
<dbReference type="GO" id="GO:0043169">
    <property type="term" value="F:cation binding"/>
    <property type="evidence" value="ECO:0007669"/>
    <property type="project" value="InterPro"/>
</dbReference>
<evidence type="ECO:0000256" key="5">
    <source>
        <dbReference type="ARBA" id="ARBA00022600"/>
    </source>
</evidence>
<dbReference type="Pfam" id="PF02922">
    <property type="entry name" value="CBM_48"/>
    <property type="match status" value="1"/>
</dbReference>